<evidence type="ECO:0000256" key="6">
    <source>
        <dbReference type="ARBA" id="ARBA00056644"/>
    </source>
</evidence>
<evidence type="ECO:0000313" key="9">
    <source>
        <dbReference type="EMBL" id="CAG5096155.1"/>
    </source>
</evidence>
<keyword evidence="10" id="KW-1185">Reference proteome</keyword>
<dbReference type="InterPro" id="IPR002130">
    <property type="entry name" value="Cyclophilin-type_PPIase_dom"/>
</dbReference>
<dbReference type="GO" id="GO:0003755">
    <property type="term" value="F:peptidyl-prolyl cis-trans isomerase activity"/>
    <property type="evidence" value="ECO:0007669"/>
    <property type="project" value="UniProtKB-UniRule"/>
</dbReference>
<evidence type="ECO:0000256" key="3">
    <source>
        <dbReference type="ARBA" id="ARBA00022729"/>
    </source>
</evidence>
<dbReference type="EC" id="5.2.1.8" evidence="7"/>
<dbReference type="GO" id="GO:0006457">
    <property type="term" value="P:protein folding"/>
    <property type="evidence" value="ECO:0007669"/>
    <property type="project" value="InterPro"/>
</dbReference>
<keyword evidence="5 7" id="KW-0413">Isomerase</keyword>
<dbReference type="GO" id="GO:0005737">
    <property type="term" value="C:cytoplasm"/>
    <property type="evidence" value="ECO:0007669"/>
    <property type="project" value="TreeGrafter"/>
</dbReference>
<dbReference type="Gene3D" id="2.40.100.10">
    <property type="entry name" value="Cyclophilin-like"/>
    <property type="match status" value="1"/>
</dbReference>
<dbReference type="EMBL" id="CAJNRD030001121">
    <property type="protein sequence ID" value="CAG5096155.1"/>
    <property type="molecule type" value="Genomic_DNA"/>
</dbReference>
<dbReference type="PANTHER" id="PTHR11071">
    <property type="entry name" value="PEPTIDYL-PROLYL CIS-TRANS ISOMERASE"/>
    <property type="match status" value="1"/>
</dbReference>
<dbReference type="AlphaFoldDB" id="A0A8J2HDS9"/>
<accession>A0A8J2HDS9</accession>
<dbReference type="PANTHER" id="PTHR11071:SF559">
    <property type="entry name" value="PEPTIDYL-PROLYL CIS-TRANS ISOMERASE"/>
    <property type="match status" value="1"/>
</dbReference>
<feature type="chain" id="PRO_5035340455" description="Peptidyl-prolyl cis-trans isomerase" evidence="7">
    <location>
        <begin position="20"/>
        <end position="248"/>
    </location>
</feature>
<dbReference type="GO" id="GO:0016018">
    <property type="term" value="F:cyclosporin A binding"/>
    <property type="evidence" value="ECO:0007669"/>
    <property type="project" value="TreeGrafter"/>
</dbReference>
<proteinExistence type="inferred from homology"/>
<dbReference type="InterPro" id="IPR029000">
    <property type="entry name" value="Cyclophilin-like_dom_sf"/>
</dbReference>
<evidence type="ECO:0000256" key="5">
    <source>
        <dbReference type="ARBA" id="ARBA00023235"/>
    </source>
</evidence>
<comment type="function">
    <text evidence="6">PPIases accelerate the folding of proteins. It catalyzes the cis-trans isomerization of proline imidic peptide bonds in oligopeptides. Acts on the folding of rhodopsin RH1 and RH2 (but not RH3) and is required for visual transduction.</text>
</comment>
<keyword evidence="3 7" id="KW-0732">Signal</keyword>
<evidence type="ECO:0000256" key="1">
    <source>
        <dbReference type="ARBA" id="ARBA00000971"/>
    </source>
</evidence>
<reference evidence="9" key="1">
    <citation type="submission" date="2021-04" db="EMBL/GenBank/DDBJ databases">
        <authorList>
            <person name="Chebbi M.A.C M."/>
        </authorList>
    </citation>
    <scope>NUCLEOTIDE SEQUENCE</scope>
</reference>
<comment type="caution">
    <text evidence="9">The sequence shown here is derived from an EMBL/GenBank/DDBJ whole genome shotgun (WGS) entry which is preliminary data.</text>
</comment>
<gene>
    <name evidence="9" type="ORF">HICCMSTLAB_LOCUS8068</name>
</gene>
<dbReference type="Pfam" id="PF00160">
    <property type="entry name" value="Pro_isomerase"/>
    <property type="match status" value="1"/>
</dbReference>
<comment type="similarity">
    <text evidence="2 7">Belongs to the cyclophilin-type PPIase family.</text>
</comment>
<sequence length="248" mass="27579">MKLLFIILSTVIAYSNVQASTYKITDQVYFDIMIDDYPIGRIVIGLFGDAAPKTVKNFLTIATEGINGRTYAGSKFHRVIKKFMIQGGDIDKGDGSGSISIYGKYFDDEDSGYNHIGPGFISMANAGKNTNGCQFFITTVATPWLDGIHTVFGKVIKGQDVLFKIEQTKTDVNDAPISPVVILKSGKLPTTTPFFISEDPYDAWAWIKATFIPLSFSFSILGFFHWVMKQLDSSCLKLQETEKLFKQD</sequence>
<evidence type="ECO:0000256" key="2">
    <source>
        <dbReference type="ARBA" id="ARBA00007365"/>
    </source>
</evidence>
<evidence type="ECO:0000256" key="7">
    <source>
        <dbReference type="RuleBase" id="RU363019"/>
    </source>
</evidence>
<dbReference type="Proteomes" id="UP000786811">
    <property type="component" value="Unassembled WGS sequence"/>
</dbReference>
<feature type="domain" description="PPIase cyclophilin-type" evidence="8">
    <location>
        <begin position="29"/>
        <end position="187"/>
    </location>
</feature>
<evidence type="ECO:0000313" key="10">
    <source>
        <dbReference type="Proteomes" id="UP000786811"/>
    </source>
</evidence>
<dbReference type="FunFam" id="2.40.100.10:FF:000019">
    <property type="entry name" value="Peptidyl-prolyl cis-trans isomerase"/>
    <property type="match status" value="1"/>
</dbReference>
<feature type="signal peptide" evidence="7">
    <location>
        <begin position="1"/>
        <end position="19"/>
    </location>
</feature>
<comment type="catalytic activity">
    <reaction evidence="1 7">
        <text>[protein]-peptidylproline (omega=180) = [protein]-peptidylproline (omega=0)</text>
        <dbReference type="Rhea" id="RHEA:16237"/>
        <dbReference type="Rhea" id="RHEA-COMP:10747"/>
        <dbReference type="Rhea" id="RHEA-COMP:10748"/>
        <dbReference type="ChEBI" id="CHEBI:83833"/>
        <dbReference type="ChEBI" id="CHEBI:83834"/>
        <dbReference type="EC" id="5.2.1.8"/>
    </reaction>
</comment>
<dbReference type="InterPro" id="IPR020892">
    <property type="entry name" value="Cyclophilin-type_PPIase_CS"/>
</dbReference>
<organism evidence="9 10">
    <name type="scientific">Cotesia congregata</name>
    <name type="common">Parasitoid wasp</name>
    <name type="synonym">Apanteles congregatus</name>
    <dbReference type="NCBI Taxonomy" id="51543"/>
    <lineage>
        <taxon>Eukaryota</taxon>
        <taxon>Metazoa</taxon>
        <taxon>Ecdysozoa</taxon>
        <taxon>Arthropoda</taxon>
        <taxon>Hexapoda</taxon>
        <taxon>Insecta</taxon>
        <taxon>Pterygota</taxon>
        <taxon>Neoptera</taxon>
        <taxon>Endopterygota</taxon>
        <taxon>Hymenoptera</taxon>
        <taxon>Apocrita</taxon>
        <taxon>Ichneumonoidea</taxon>
        <taxon>Braconidae</taxon>
        <taxon>Microgastrinae</taxon>
        <taxon>Cotesia</taxon>
    </lineage>
</organism>
<protein>
    <recommendedName>
        <fullName evidence="7">Peptidyl-prolyl cis-trans isomerase</fullName>
        <shortName evidence="7">PPIase</shortName>
        <ecNumber evidence="7">5.2.1.8</ecNumber>
    </recommendedName>
</protein>
<evidence type="ECO:0000259" key="8">
    <source>
        <dbReference type="PROSITE" id="PS50072"/>
    </source>
</evidence>
<dbReference type="PRINTS" id="PR00153">
    <property type="entry name" value="CSAPPISMRASE"/>
</dbReference>
<dbReference type="PROSITE" id="PS00170">
    <property type="entry name" value="CSA_PPIASE_1"/>
    <property type="match status" value="1"/>
</dbReference>
<name>A0A8J2HDS9_COTCN</name>
<keyword evidence="4 7" id="KW-0697">Rotamase</keyword>
<dbReference type="OrthoDB" id="10064525at2759"/>
<evidence type="ECO:0000256" key="4">
    <source>
        <dbReference type="ARBA" id="ARBA00023110"/>
    </source>
</evidence>
<dbReference type="SUPFAM" id="SSF50891">
    <property type="entry name" value="Cyclophilin-like"/>
    <property type="match status" value="1"/>
</dbReference>
<dbReference type="PROSITE" id="PS50072">
    <property type="entry name" value="CSA_PPIASE_2"/>
    <property type="match status" value="1"/>
</dbReference>